<dbReference type="AlphaFoldDB" id="A0A7W9EXH8"/>
<feature type="chain" id="PRO_5030712107" description="Transferrin-binding protein B C-lobe/N-lobe beta-barrel domain-containing protein" evidence="1">
    <location>
        <begin position="19"/>
        <end position="371"/>
    </location>
</feature>
<dbReference type="Pfam" id="PF01298">
    <property type="entry name" value="TbpB_B_D"/>
    <property type="match status" value="1"/>
</dbReference>
<gene>
    <name evidence="3" type="ORF">FHS94_003428</name>
</gene>
<evidence type="ECO:0000256" key="1">
    <source>
        <dbReference type="SAM" id="SignalP"/>
    </source>
</evidence>
<keyword evidence="1" id="KW-0732">Signal</keyword>
<dbReference type="SUPFAM" id="SSF56925">
    <property type="entry name" value="OMPA-like"/>
    <property type="match status" value="1"/>
</dbReference>
<comment type="caution">
    <text evidence="3">The sequence shown here is derived from an EMBL/GenBank/DDBJ whole genome shotgun (WGS) entry which is preliminary data.</text>
</comment>
<dbReference type="InterPro" id="IPR011250">
    <property type="entry name" value="OMP/PagP_B-barrel"/>
</dbReference>
<dbReference type="RefSeq" id="WP_184059947.1">
    <property type="nucleotide sequence ID" value="NZ_JACIJK010000012.1"/>
</dbReference>
<sequence>MRSLIVALALPLAACGGAGGGLSSAGSFAGTGGLPAAESITLPPPAGSTATQANMFDVAAAAKFDVLGAMHSLSINSDNTSLYQGNASTASSPAGSISYDPRDGIFVMTLADEKAKVSRSITFQDPGHRTTADPTTVERQVPLLTGFNYLSVLDGSVPLTFFYQRPNSVGSFVSLAGFERNERNADGSSTSEQGVLVFGTRTSMFQTPTKGTARFDGQFLATMVAQRDGSAPAQQWLSGSSAVDVDFASRKVALTLSGAVGPAFVQNTPISDAALSIPAGSTFSATGTAGWGAFSNAFSGKFTAAGFTSDGKATPVDFASVSAGTSTAGASSIDGAFYGPDAKNVGGNFRIVGGIPNQRVDILGGFTGTKK</sequence>
<protein>
    <recommendedName>
        <fullName evidence="2">Transferrin-binding protein B C-lobe/N-lobe beta-barrel domain-containing protein</fullName>
    </recommendedName>
</protein>
<dbReference type="EMBL" id="JACIJK010000012">
    <property type="protein sequence ID" value="MBB5716558.1"/>
    <property type="molecule type" value="Genomic_DNA"/>
</dbReference>
<feature type="signal peptide" evidence="1">
    <location>
        <begin position="1"/>
        <end position="18"/>
    </location>
</feature>
<dbReference type="Gene3D" id="2.40.160.90">
    <property type="match status" value="1"/>
</dbReference>
<dbReference type="InterPro" id="IPR001677">
    <property type="entry name" value="TbpB_B_D"/>
</dbReference>
<name>A0A7W9EXH8_9SPHN</name>
<evidence type="ECO:0000313" key="4">
    <source>
        <dbReference type="Proteomes" id="UP000546200"/>
    </source>
</evidence>
<organism evidence="3 4">
    <name type="scientific">Sphingomonas aerophila</name>
    <dbReference type="NCBI Taxonomy" id="1344948"/>
    <lineage>
        <taxon>Bacteria</taxon>
        <taxon>Pseudomonadati</taxon>
        <taxon>Pseudomonadota</taxon>
        <taxon>Alphaproteobacteria</taxon>
        <taxon>Sphingomonadales</taxon>
        <taxon>Sphingomonadaceae</taxon>
        <taxon>Sphingomonas</taxon>
    </lineage>
</organism>
<proteinExistence type="predicted"/>
<accession>A0A7W9EXH8</accession>
<dbReference type="Proteomes" id="UP000546200">
    <property type="component" value="Unassembled WGS sequence"/>
</dbReference>
<reference evidence="3 4" key="1">
    <citation type="submission" date="2020-08" db="EMBL/GenBank/DDBJ databases">
        <title>Genomic Encyclopedia of Type Strains, Phase IV (KMG-IV): sequencing the most valuable type-strain genomes for metagenomic binning, comparative biology and taxonomic classification.</title>
        <authorList>
            <person name="Goeker M."/>
        </authorList>
    </citation>
    <scope>NUCLEOTIDE SEQUENCE [LARGE SCALE GENOMIC DNA]</scope>
    <source>
        <strain evidence="3 4">DSM 100044</strain>
    </source>
</reference>
<evidence type="ECO:0000313" key="3">
    <source>
        <dbReference type="EMBL" id="MBB5716558.1"/>
    </source>
</evidence>
<feature type="domain" description="Transferrin-binding protein B C-lobe/N-lobe beta-barrel" evidence="2">
    <location>
        <begin position="208"/>
        <end position="369"/>
    </location>
</feature>
<keyword evidence="4" id="KW-1185">Reference proteome</keyword>
<evidence type="ECO:0000259" key="2">
    <source>
        <dbReference type="Pfam" id="PF01298"/>
    </source>
</evidence>